<dbReference type="OMA" id="TSIDLIM"/>
<protein>
    <recommendedName>
        <fullName evidence="4">Gag-like protein</fullName>
    </recommendedName>
</protein>
<reference evidence="3" key="1">
    <citation type="submission" date="2015-02" db="EMBL/GenBank/DDBJ databases">
        <title>Genome sequencing for Strongylocentrotus purpuratus.</title>
        <authorList>
            <person name="Murali S."/>
            <person name="Liu Y."/>
            <person name="Vee V."/>
            <person name="English A."/>
            <person name="Wang M."/>
            <person name="Skinner E."/>
            <person name="Han Y."/>
            <person name="Muzny D.M."/>
            <person name="Worley K.C."/>
            <person name="Gibbs R.A."/>
        </authorList>
    </citation>
    <scope>NUCLEOTIDE SEQUENCE</scope>
</reference>
<evidence type="ECO:0000313" key="2">
    <source>
        <dbReference type="EnsemblMetazoa" id="XP_030839870"/>
    </source>
</evidence>
<dbReference type="EnsemblMetazoa" id="XM_030984010">
    <property type="protein sequence ID" value="XP_030839870"/>
    <property type="gene ID" value="LOC115923438"/>
</dbReference>
<evidence type="ECO:0008006" key="4">
    <source>
        <dbReference type="Google" id="ProtNLM"/>
    </source>
</evidence>
<feature type="region of interest" description="Disordered" evidence="1">
    <location>
        <begin position="210"/>
        <end position="281"/>
    </location>
</feature>
<organism evidence="2 3">
    <name type="scientific">Strongylocentrotus purpuratus</name>
    <name type="common">Purple sea urchin</name>
    <dbReference type="NCBI Taxonomy" id="7668"/>
    <lineage>
        <taxon>Eukaryota</taxon>
        <taxon>Metazoa</taxon>
        <taxon>Echinodermata</taxon>
        <taxon>Eleutherozoa</taxon>
        <taxon>Echinozoa</taxon>
        <taxon>Echinoidea</taxon>
        <taxon>Euechinoidea</taxon>
        <taxon>Echinacea</taxon>
        <taxon>Camarodonta</taxon>
        <taxon>Echinidea</taxon>
        <taxon>Strongylocentrotidae</taxon>
        <taxon>Strongylocentrotus</taxon>
    </lineage>
</organism>
<dbReference type="Proteomes" id="UP000007110">
    <property type="component" value="Unassembled WGS sequence"/>
</dbReference>
<proteinExistence type="predicted"/>
<dbReference type="OrthoDB" id="8934056at2759"/>
<dbReference type="GeneID" id="115923438"/>
<sequence length="352" mass="40098">MVKERNMLIVRCESENQIPKLLELTQLAGINVKVTRYDGSQSTTKGVIHKIDPQISNEEIEEVLKEQNVVNAKRFMKKIKGEMVATPSVLLTFKGKNLPESIHFLYEVKQVDDYIPPVPRCHKCQLFGHIRQTCKGNIRCVRCGGEHEFEDCPNKENPKCLRCGENHSAAYQGCKFYAEAKQIQKIKLQENLTYAQAAKAHRAQIHENAVTDMDNQKDMGSANLNKPAKKHNTESRPNNPQRANPNPQRANPNPQAHTPHTVRERKGQEERDRAIPRSHSQIPIPVRKTKKETATQTPVNMTSIDLIMFILFVVRQLPQSSNDDNFLEAVVRAGKEILKVDITMEMVKSRLI</sequence>
<feature type="compositionally biased region" description="Low complexity" evidence="1">
    <location>
        <begin position="236"/>
        <end position="256"/>
    </location>
</feature>
<keyword evidence="3" id="KW-1185">Reference proteome</keyword>
<evidence type="ECO:0000313" key="3">
    <source>
        <dbReference type="Proteomes" id="UP000007110"/>
    </source>
</evidence>
<name>A0A7M7NQ71_STRPU</name>
<dbReference type="KEGG" id="spu:115923438"/>
<feature type="compositionally biased region" description="Basic and acidic residues" evidence="1">
    <location>
        <begin position="261"/>
        <end position="275"/>
    </location>
</feature>
<dbReference type="AlphaFoldDB" id="A0A7M7NQ71"/>
<dbReference type="RefSeq" id="XP_030839870.1">
    <property type="nucleotide sequence ID" value="XM_030984010.1"/>
</dbReference>
<reference evidence="2" key="2">
    <citation type="submission" date="2021-01" db="UniProtKB">
        <authorList>
            <consortium name="EnsemblMetazoa"/>
        </authorList>
    </citation>
    <scope>IDENTIFICATION</scope>
</reference>
<accession>A0A7M7NQ71</accession>
<evidence type="ECO:0000256" key="1">
    <source>
        <dbReference type="SAM" id="MobiDB-lite"/>
    </source>
</evidence>
<dbReference type="InParanoid" id="A0A7M7NQ71"/>